<feature type="domain" description="Gp28/Gp37-like" evidence="1">
    <location>
        <begin position="6"/>
        <end position="383"/>
    </location>
</feature>
<accession>A0A373A2S3</accession>
<organism evidence="2 3">
    <name type="scientific">Kitasatospora xanthocidica</name>
    <dbReference type="NCBI Taxonomy" id="83382"/>
    <lineage>
        <taxon>Bacteria</taxon>
        <taxon>Bacillati</taxon>
        <taxon>Actinomycetota</taxon>
        <taxon>Actinomycetes</taxon>
        <taxon>Kitasatosporales</taxon>
        <taxon>Streptomycetaceae</taxon>
        <taxon>Kitasatospora</taxon>
    </lineage>
</organism>
<sequence length="410" mass="45430">MSEYRVLVRDRDLNPIGQVDDFLEFQAVLRYCDTGHWQIKIMAGTPHAQLFQPGHGIVAYREGVDKPIASGPIQTVEKYWTVDTDSGPGGLIISGCDDNYILEAHVAYPNPELPVTNQDRASYTNGGVRAAQAVEEMVSRNAGALALDGRTPARFGTPDGDKKPWHQFGKVTPFNLQWDNLRDGLKPVCDAGNVGWRTVYDAESRTIQLDVFEPQDRSGHIRFSADLGNLKEFVYSLKAPKYTRAIVAAQGQGAERYIKEYIDRESEEYWGIISELFVDARDIPVKKVSASDGTPVAADEDVKVEDALAALDAKGQQALLDNGPQGNLQLYPIDTPQQTFGKDWFLGDTVTCIVDGEEHRDIVRQVTIEVNSNGHSITPVIGDQGTDSPANVFNEIKKLWQRVRELSARV</sequence>
<evidence type="ECO:0000313" key="3">
    <source>
        <dbReference type="Proteomes" id="UP000263377"/>
    </source>
</evidence>
<reference evidence="2 3" key="1">
    <citation type="submission" date="2018-08" db="EMBL/GenBank/DDBJ databases">
        <title>Diversity &amp; Physiological Properties of Lignin-Decomposing Actinobacteria from Soil.</title>
        <authorList>
            <person name="Roh S.G."/>
            <person name="Kim S.B."/>
        </authorList>
    </citation>
    <scope>NUCLEOTIDE SEQUENCE [LARGE SCALE GENOMIC DNA]</scope>
    <source>
        <strain evidence="2 3">MMS17-GH009</strain>
    </source>
</reference>
<dbReference type="EMBL" id="QVIG01000001">
    <property type="protein sequence ID" value="RGD62458.1"/>
    <property type="molecule type" value="Genomic_DNA"/>
</dbReference>
<comment type="caution">
    <text evidence="2">The sequence shown here is derived from an EMBL/GenBank/DDBJ whole genome shotgun (WGS) entry which is preliminary data.</text>
</comment>
<keyword evidence="3" id="KW-1185">Reference proteome</keyword>
<evidence type="ECO:0000259" key="1">
    <source>
        <dbReference type="Pfam" id="PF14594"/>
    </source>
</evidence>
<dbReference type="Pfam" id="PF14594">
    <property type="entry name" value="Sipho_Gp37"/>
    <property type="match status" value="1"/>
</dbReference>
<protein>
    <recommendedName>
        <fullName evidence="1">Gp28/Gp37-like domain-containing protein</fullName>
    </recommendedName>
</protein>
<dbReference type="InterPro" id="IPR029432">
    <property type="entry name" value="Gp28/Gp37-like_dom"/>
</dbReference>
<dbReference type="AlphaFoldDB" id="A0A373A2S3"/>
<gene>
    <name evidence="2" type="ORF">DR950_36090</name>
</gene>
<proteinExistence type="predicted"/>
<evidence type="ECO:0000313" key="2">
    <source>
        <dbReference type="EMBL" id="RGD62458.1"/>
    </source>
</evidence>
<dbReference type="RefSeq" id="WP_117490924.1">
    <property type="nucleotide sequence ID" value="NZ_QVIG01000001.1"/>
</dbReference>
<dbReference type="Proteomes" id="UP000263377">
    <property type="component" value="Unassembled WGS sequence"/>
</dbReference>
<name>A0A373A2S3_9ACTN</name>